<keyword evidence="2" id="KW-0843">Virulence</keyword>
<protein>
    <recommendedName>
        <fullName evidence="7">Peptidase S1 domain-containing protein</fullName>
    </recommendedName>
</protein>
<feature type="signal peptide" evidence="6">
    <location>
        <begin position="1"/>
        <end position="22"/>
    </location>
</feature>
<dbReference type="AlphaFoldDB" id="A0A7S4ACM2"/>
<keyword evidence="3" id="KW-1015">Disulfide bond</keyword>
<dbReference type="SMART" id="SM00020">
    <property type="entry name" value="Tryp_SPc"/>
    <property type="match status" value="1"/>
</dbReference>
<evidence type="ECO:0000313" key="8">
    <source>
        <dbReference type="EMBL" id="CAE0711159.1"/>
    </source>
</evidence>
<name>A0A7S4ACM2_9STRA</name>
<keyword evidence="4" id="KW-0325">Glycoprotein</keyword>
<dbReference type="GO" id="GO:0004252">
    <property type="term" value="F:serine-type endopeptidase activity"/>
    <property type="evidence" value="ECO:0007669"/>
    <property type="project" value="InterPro"/>
</dbReference>
<dbReference type="InterPro" id="IPR050430">
    <property type="entry name" value="Peptidase_S1"/>
</dbReference>
<dbReference type="InterPro" id="IPR001254">
    <property type="entry name" value="Trypsin_dom"/>
</dbReference>
<evidence type="ECO:0000259" key="7">
    <source>
        <dbReference type="PROSITE" id="PS50240"/>
    </source>
</evidence>
<evidence type="ECO:0000256" key="3">
    <source>
        <dbReference type="ARBA" id="ARBA00023157"/>
    </source>
</evidence>
<gene>
    <name evidence="8" type="ORF">PAUS00366_LOCUS3886</name>
</gene>
<keyword evidence="5" id="KW-0645">Protease</keyword>
<evidence type="ECO:0000256" key="4">
    <source>
        <dbReference type="ARBA" id="ARBA00023180"/>
    </source>
</evidence>
<evidence type="ECO:0000256" key="5">
    <source>
        <dbReference type="RuleBase" id="RU363034"/>
    </source>
</evidence>
<feature type="domain" description="Peptidase S1" evidence="7">
    <location>
        <begin position="32"/>
        <end position="267"/>
    </location>
</feature>
<keyword evidence="6" id="KW-0732">Signal</keyword>
<dbReference type="EMBL" id="HBIX01004913">
    <property type="protein sequence ID" value="CAE0711159.1"/>
    <property type="molecule type" value="Transcribed_RNA"/>
</dbReference>
<dbReference type="Gene3D" id="2.40.10.10">
    <property type="entry name" value="Trypsin-like serine proteases"/>
    <property type="match status" value="1"/>
</dbReference>
<dbReference type="InterPro" id="IPR043504">
    <property type="entry name" value="Peptidase_S1_PA_chymotrypsin"/>
</dbReference>
<sequence>MKAARSDPKLLLIYALFNFVAGGVLQQHRRAIVNGRVVANPSNARFFARSGIDKDKETPDYLCGATIVHDDMLLTAAHCQGSFNYGVFLYDPNTNDYTREATVDFQIRYPGFNGVDMHNDVMLLRLSTNPGLPIVKMNSDDSLPTNKTEIMKAYGFGFTTSSGLPSVALREGYFSYIDNTECTERVGSTMNTTIWDDVLCADPYHGNAVDSDEGSSICFGDSGGPLLDSSNTLVGVISWNFFCSPDRLPDGFARMSFFHDWITEQICFYSRTPLSSNNKCPSGTSPPLPSTSSVQVLLTFDHDFYPEKTLFRVLSKDINDPVAYAGPNYIPGRESAWTSIIYLLPGEYRLEILDITGNGLSPGSSGSDKKGSWRLAALYEDGNETELASGGANFLFLDLVDFVVDPVQTQSPLALTESTYHEASKECIEKKFREERSLGPSSGIVCSCVQDSMSVWTLSCVNTNEKNATCAATNYACDVFKPLNCCGDRRCSNGRCRLVSQGRKDEKIPLLAKVNDRSLGTIRGIHNVR</sequence>
<evidence type="ECO:0000256" key="6">
    <source>
        <dbReference type="SAM" id="SignalP"/>
    </source>
</evidence>
<keyword evidence="5" id="KW-0720">Serine protease</keyword>
<dbReference type="GO" id="GO:0006508">
    <property type="term" value="P:proteolysis"/>
    <property type="evidence" value="ECO:0007669"/>
    <property type="project" value="UniProtKB-KW"/>
</dbReference>
<evidence type="ECO:0000256" key="1">
    <source>
        <dbReference type="ARBA" id="ARBA00007664"/>
    </source>
</evidence>
<dbReference type="PROSITE" id="PS00135">
    <property type="entry name" value="TRYPSIN_SER"/>
    <property type="match status" value="1"/>
</dbReference>
<dbReference type="PROSITE" id="PS00134">
    <property type="entry name" value="TRYPSIN_HIS"/>
    <property type="match status" value="1"/>
</dbReference>
<dbReference type="PRINTS" id="PR00722">
    <property type="entry name" value="CHYMOTRYPSIN"/>
</dbReference>
<organism evidence="8">
    <name type="scientific">Pseudo-nitzschia australis</name>
    <dbReference type="NCBI Taxonomy" id="44445"/>
    <lineage>
        <taxon>Eukaryota</taxon>
        <taxon>Sar</taxon>
        <taxon>Stramenopiles</taxon>
        <taxon>Ochrophyta</taxon>
        <taxon>Bacillariophyta</taxon>
        <taxon>Bacillariophyceae</taxon>
        <taxon>Bacillariophycidae</taxon>
        <taxon>Bacillariales</taxon>
        <taxon>Bacillariaceae</taxon>
        <taxon>Pseudo-nitzschia</taxon>
    </lineage>
</organism>
<dbReference type="PROSITE" id="PS50240">
    <property type="entry name" value="TRYPSIN_DOM"/>
    <property type="match status" value="1"/>
</dbReference>
<dbReference type="PANTHER" id="PTHR24276">
    <property type="entry name" value="POLYSERASE-RELATED"/>
    <property type="match status" value="1"/>
</dbReference>
<dbReference type="InterPro" id="IPR001314">
    <property type="entry name" value="Peptidase_S1A"/>
</dbReference>
<dbReference type="Pfam" id="PF00089">
    <property type="entry name" value="Trypsin"/>
    <property type="match status" value="1"/>
</dbReference>
<accession>A0A7S4ACM2</accession>
<feature type="chain" id="PRO_5030723253" description="Peptidase S1 domain-containing protein" evidence="6">
    <location>
        <begin position="23"/>
        <end position="529"/>
    </location>
</feature>
<comment type="similarity">
    <text evidence="1">Belongs to the peptidase S1 family.</text>
</comment>
<dbReference type="InterPro" id="IPR018114">
    <property type="entry name" value="TRYPSIN_HIS"/>
</dbReference>
<proteinExistence type="inferred from homology"/>
<reference evidence="8" key="1">
    <citation type="submission" date="2021-01" db="EMBL/GenBank/DDBJ databases">
        <authorList>
            <person name="Corre E."/>
            <person name="Pelletier E."/>
            <person name="Niang G."/>
            <person name="Scheremetjew M."/>
            <person name="Finn R."/>
            <person name="Kale V."/>
            <person name="Holt S."/>
            <person name="Cochrane G."/>
            <person name="Meng A."/>
            <person name="Brown T."/>
            <person name="Cohen L."/>
        </authorList>
    </citation>
    <scope>NUCLEOTIDE SEQUENCE</scope>
    <source>
        <strain evidence="8">10249 10 AB</strain>
    </source>
</reference>
<keyword evidence="5" id="KW-0378">Hydrolase</keyword>
<dbReference type="CDD" id="cd00190">
    <property type="entry name" value="Tryp_SPc"/>
    <property type="match status" value="1"/>
</dbReference>
<evidence type="ECO:0000256" key="2">
    <source>
        <dbReference type="ARBA" id="ARBA00023026"/>
    </source>
</evidence>
<dbReference type="PANTHER" id="PTHR24276:SF98">
    <property type="entry name" value="FI18310P1-RELATED"/>
    <property type="match status" value="1"/>
</dbReference>
<dbReference type="SUPFAM" id="SSF50494">
    <property type="entry name" value="Trypsin-like serine proteases"/>
    <property type="match status" value="1"/>
</dbReference>
<dbReference type="InterPro" id="IPR009003">
    <property type="entry name" value="Peptidase_S1_PA"/>
</dbReference>
<dbReference type="InterPro" id="IPR033116">
    <property type="entry name" value="TRYPSIN_SER"/>
</dbReference>